<evidence type="ECO:0000259" key="3">
    <source>
        <dbReference type="Pfam" id="PF23678"/>
    </source>
</evidence>
<feature type="domain" description="YqhI" evidence="3">
    <location>
        <begin position="28"/>
        <end position="61"/>
    </location>
</feature>
<dbReference type="EMBL" id="JAUSUL010000002">
    <property type="protein sequence ID" value="MDQ0315499.1"/>
    <property type="molecule type" value="Genomic_DNA"/>
</dbReference>
<gene>
    <name evidence="4" type="ORF">J2S73_001956</name>
</gene>
<keyword evidence="5" id="KW-1185">Reference proteome</keyword>
<dbReference type="InterPro" id="IPR029058">
    <property type="entry name" value="AB_hydrolase_fold"/>
</dbReference>
<feature type="domain" description="Dienelactone hydrolase" evidence="2">
    <location>
        <begin position="110"/>
        <end position="319"/>
    </location>
</feature>
<comment type="caution">
    <text evidence="4">The sequence shown here is derived from an EMBL/GenBank/DDBJ whole genome shotgun (WGS) entry which is preliminary data.</text>
</comment>
<dbReference type="Gene3D" id="3.40.50.1820">
    <property type="entry name" value="alpha/beta hydrolase"/>
    <property type="match status" value="1"/>
</dbReference>
<dbReference type="NCBIfam" id="NF041440">
    <property type="entry name" value="hydrolase_YghX"/>
    <property type="match status" value="1"/>
</dbReference>
<keyword evidence="4" id="KW-0378">Hydrolase</keyword>
<protein>
    <submittedName>
        <fullName evidence="4">Carboxymethylenebutenolidase</fullName>
        <ecNumber evidence="4">3.1.1.45</ecNumber>
    </submittedName>
</protein>
<evidence type="ECO:0000313" key="5">
    <source>
        <dbReference type="Proteomes" id="UP001229244"/>
    </source>
</evidence>
<dbReference type="EC" id="3.1.1.45" evidence="4"/>
<sequence length="322" mass="35653">MCKRRYRQVRPYLPETSSAGNAQMTQTSRKRARDFDQRILEIFDGYVHGKISKRAFIMQAGQYAAAGVTGAMILEQLKPNYALAQQVAPDDPSITTEIIEYESPEGHGTIRALMARPADAEGPLPAVLVVHENRGLNPYIEDVVRRTAKAGYLALGPDGLTPLGGYPGNDDEGREMQRQLDGARLMEDFFAAFEFLRDHDQSTGRVGCVGFCYGGGVCNSLAVAYPDLAASVPFYGRQPAVEDVPAIEAPLMIHYAGLDDRINAGWEAYGAALEENGKEFSVHFYPDVNHGFHNDTTPRYDEEAAQLAWERTLAFFDTHLRE</sequence>
<dbReference type="InterPro" id="IPR051049">
    <property type="entry name" value="Dienelactone_hydrolase-like"/>
</dbReference>
<dbReference type="InterPro" id="IPR057802">
    <property type="entry name" value="YqhI_dom"/>
</dbReference>
<feature type="region of interest" description="Disordered" evidence="1">
    <location>
        <begin position="1"/>
        <end position="31"/>
    </location>
</feature>
<dbReference type="InterPro" id="IPR002925">
    <property type="entry name" value="Dienelactn_hydro"/>
</dbReference>
<dbReference type="AlphaFoldDB" id="A0AAE3VNR5"/>
<evidence type="ECO:0000313" key="4">
    <source>
        <dbReference type="EMBL" id="MDQ0315499.1"/>
    </source>
</evidence>
<reference evidence="4" key="1">
    <citation type="submission" date="2023-07" db="EMBL/GenBank/DDBJ databases">
        <title>Genomic Encyclopedia of Type Strains, Phase IV (KMG-IV): sequencing the most valuable type-strain genomes for metagenomic binning, comparative biology and taxonomic classification.</title>
        <authorList>
            <person name="Goeker M."/>
        </authorList>
    </citation>
    <scope>NUCLEOTIDE SEQUENCE</scope>
    <source>
        <strain evidence="4">DSM 21202</strain>
    </source>
</reference>
<dbReference type="PANTHER" id="PTHR46623">
    <property type="entry name" value="CARBOXYMETHYLENEBUTENOLIDASE-RELATED"/>
    <property type="match status" value="1"/>
</dbReference>
<dbReference type="InterPro" id="IPR048094">
    <property type="entry name" value="YghX_hydrolase-like"/>
</dbReference>
<dbReference type="PANTHER" id="PTHR46623:SF6">
    <property type="entry name" value="ALPHA_BETA-HYDROLASES SUPERFAMILY PROTEIN"/>
    <property type="match status" value="1"/>
</dbReference>
<accession>A0AAE3VNR5</accession>
<proteinExistence type="predicted"/>
<dbReference type="Pfam" id="PF23678">
    <property type="entry name" value="YqhI"/>
    <property type="match status" value="1"/>
</dbReference>
<dbReference type="SUPFAM" id="SSF53474">
    <property type="entry name" value="alpha/beta-Hydrolases"/>
    <property type="match status" value="1"/>
</dbReference>
<dbReference type="Pfam" id="PF01738">
    <property type="entry name" value="DLH"/>
    <property type="match status" value="1"/>
</dbReference>
<dbReference type="Proteomes" id="UP001229244">
    <property type="component" value="Unassembled WGS sequence"/>
</dbReference>
<evidence type="ECO:0000256" key="1">
    <source>
        <dbReference type="SAM" id="MobiDB-lite"/>
    </source>
</evidence>
<feature type="compositionally biased region" description="Polar residues" evidence="1">
    <location>
        <begin position="15"/>
        <end position="27"/>
    </location>
</feature>
<dbReference type="GO" id="GO:0008806">
    <property type="term" value="F:carboxymethylenebutenolidase activity"/>
    <property type="evidence" value="ECO:0007669"/>
    <property type="project" value="UniProtKB-EC"/>
</dbReference>
<organism evidence="4 5">
    <name type="scientific">Amorphus orientalis</name>
    <dbReference type="NCBI Taxonomy" id="649198"/>
    <lineage>
        <taxon>Bacteria</taxon>
        <taxon>Pseudomonadati</taxon>
        <taxon>Pseudomonadota</taxon>
        <taxon>Alphaproteobacteria</taxon>
        <taxon>Hyphomicrobiales</taxon>
        <taxon>Amorphaceae</taxon>
        <taxon>Amorphus</taxon>
    </lineage>
</organism>
<name>A0AAE3VNR5_9HYPH</name>
<evidence type="ECO:0000259" key="2">
    <source>
        <dbReference type="Pfam" id="PF01738"/>
    </source>
</evidence>